<dbReference type="GeneID" id="43640436"/>
<evidence type="ECO:0000313" key="1">
    <source>
        <dbReference type="EMBL" id="KAE8131610.1"/>
    </source>
</evidence>
<dbReference type="EMBL" id="ML743653">
    <property type="protein sequence ID" value="KAE8131610.1"/>
    <property type="molecule type" value="Genomic_DNA"/>
</dbReference>
<dbReference type="Proteomes" id="UP000325672">
    <property type="component" value="Unassembled WGS sequence"/>
</dbReference>
<gene>
    <name evidence="1" type="ORF">BDV38DRAFT_263846</name>
</gene>
<organism evidence="1 2">
    <name type="scientific">Aspergillus pseudotamarii</name>
    <dbReference type="NCBI Taxonomy" id="132259"/>
    <lineage>
        <taxon>Eukaryota</taxon>
        <taxon>Fungi</taxon>
        <taxon>Dikarya</taxon>
        <taxon>Ascomycota</taxon>
        <taxon>Pezizomycotina</taxon>
        <taxon>Eurotiomycetes</taxon>
        <taxon>Eurotiomycetidae</taxon>
        <taxon>Eurotiales</taxon>
        <taxon>Aspergillaceae</taxon>
        <taxon>Aspergillus</taxon>
        <taxon>Aspergillus subgen. Circumdati</taxon>
    </lineage>
</organism>
<keyword evidence="2" id="KW-1185">Reference proteome</keyword>
<name>A0A5N6SD43_ASPPS</name>
<sequence length="56" mass="6838">MYVCLLYIIRMYEHTSFIICQANLVIYFKPVVYPFHLLRRHKYFLSHALSISIDWA</sequence>
<proteinExistence type="predicted"/>
<accession>A0A5N6SD43</accession>
<protein>
    <submittedName>
        <fullName evidence="1">Uncharacterized protein</fullName>
    </submittedName>
</protein>
<reference evidence="1 2" key="1">
    <citation type="submission" date="2019-04" db="EMBL/GenBank/DDBJ databases">
        <title>Friends and foes A comparative genomics study of 23 Aspergillus species from section Flavi.</title>
        <authorList>
            <consortium name="DOE Joint Genome Institute"/>
            <person name="Kjaerbolling I."/>
            <person name="Vesth T."/>
            <person name="Frisvad J.C."/>
            <person name="Nybo J.L."/>
            <person name="Theobald S."/>
            <person name="Kildgaard S."/>
            <person name="Isbrandt T."/>
            <person name="Kuo A."/>
            <person name="Sato A."/>
            <person name="Lyhne E.K."/>
            <person name="Kogle M.E."/>
            <person name="Wiebenga A."/>
            <person name="Kun R.S."/>
            <person name="Lubbers R.J."/>
            <person name="Makela M.R."/>
            <person name="Barry K."/>
            <person name="Chovatia M."/>
            <person name="Clum A."/>
            <person name="Daum C."/>
            <person name="Haridas S."/>
            <person name="He G."/>
            <person name="LaButti K."/>
            <person name="Lipzen A."/>
            <person name="Mondo S."/>
            <person name="Riley R."/>
            <person name="Salamov A."/>
            <person name="Simmons B.A."/>
            <person name="Magnuson J.K."/>
            <person name="Henrissat B."/>
            <person name="Mortensen U.H."/>
            <person name="Larsen T.O."/>
            <person name="Devries R.P."/>
            <person name="Grigoriev I.V."/>
            <person name="Machida M."/>
            <person name="Baker S.E."/>
            <person name="Andersen M.R."/>
        </authorList>
    </citation>
    <scope>NUCLEOTIDE SEQUENCE [LARGE SCALE GENOMIC DNA]</scope>
    <source>
        <strain evidence="1 2">CBS 117625</strain>
    </source>
</reference>
<evidence type="ECO:0000313" key="2">
    <source>
        <dbReference type="Proteomes" id="UP000325672"/>
    </source>
</evidence>
<dbReference type="RefSeq" id="XP_031907673.1">
    <property type="nucleotide sequence ID" value="XM_032056226.1"/>
</dbReference>
<dbReference type="AlphaFoldDB" id="A0A5N6SD43"/>